<sequence>MKIFLGYPNEHYNTAKEVAVYLATLGHEVWFDKEALVGGDDWDGERKSAQASADLIIHLCSREILERKGVVLREIKYTLLLNEDQPFGRLFAIFLKLDASSLPAELLKFHYIEYEKGNWRDELRKSIDKASLQRGHIKDIGKGVIIMNNEIVSFSAEIIEKTDRASYEGKYIQYSGSSAIWKLINSTIESDALGAYFSNRKFMEEDDINENPELRSFWEYSANEFFRKDEFVSLIVVASFHFQGAAHPNHYVKTFNFSENLGEITIQDVLRGNDETARKLFSLCEKKITEENEEIDTDAFLLSFPEHIKNDIESVWALLAQFSFNEAGITINFSPYDILPYAFGFQEARISWEELNQLSSGDFLPVLIGNN</sequence>
<evidence type="ECO:0000313" key="3">
    <source>
        <dbReference type="EMBL" id="MBB5091314.1"/>
    </source>
</evidence>
<accession>A0A7W8AK49</accession>
<dbReference type="Gene3D" id="3.40.50.10140">
    <property type="entry name" value="Toll/interleukin-1 receptor homology (TIR) domain"/>
    <property type="match status" value="1"/>
</dbReference>
<feature type="domain" description="DUF3298" evidence="1">
    <location>
        <begin position="268"/>
        <end position="353"/>
    </location>
</feature>
<dbReference type="GO" id="GO:0007165">
    <property type="term" value="P:signal transduction"/>
    <property type="evidence" value="ECO:0007669"/>
    <property type="project" value="InterPro"/>
</dbReference>
<dbReference type="Pfam" id="PF13676">
    <property type="entry name" value="TIR_2"/>
    <property type="match status" value="1"/>
</dbReference>
<dbReference type="EMBL" id="JACHIL010000003">
    <property type="protein sequence ID" value="MBB5091314.1"/>
    <property type="molecule type" value="Genomic_DNA"/>
</dbReference>
<comment type="caution">
    <text evidence="3">The sequence shown here is derived from an EMBL/GenBank/DDBJ whole genome shotgun (WGS) entry which is preliminary data.</text>
</comment>
<dbReference type="Gene3D" id="3.90.640.20">
    <property type="entry name" value="Heat-shock cognate protein, ATPase"/>
    <property type="match status" value="1"/>
</dbReference>
<keyword evidence="4" id="KW-1185">Reference proteome</keyword>
<dbReference type="Proteomes" id="UP000531231">
    <property type="component" value="Unassembled WGS sequence"/>
</dbReference>
<feature type="domain" description="TIR" evidence="2">
    <location>
        <begin position="3"/>
        <end position="124"/>
    </location>
</feature>
<dbReference type="Pfam" id="PF11738">
    <property type="entry name" value="DUF3298"/>
    <property type="match status" value="1"/>
</dbReference>
<protein>
    <recommendedName>
        <fullName evidence="5">DUF3298 domain-containing protein</fullName>
    </recommendedName>
</protein>
<evidence type="ECO:0000259" key="2">
    <source>
        <dbReference type="Pfam" id="PF13676"/>
    </source>
</evidence>
<dbReference type="InterPro" id="IPR035897">
    <property type="entry name" value="Toll_tir_struct_dom_sf"/>
</dbReference>
<gene>
    <name evidence="3" type="ORF">HNQ68_001855</name>
</gene>
<evidence type="ECO:0008006" key="5">
    <source>
        <dbReference type="Google" id="ProtNLM"/>
    </source>
</evidence>
<dbReference type="RefSeq" id="WP_151159417.1">
    <property type="nucleotide sequence ID" value="NZ_JACHIL010000003.1"/>
</dbReference>
<dbReference type="InterPro" id="IPR021729">
    <property type="entry name" value="DUF3298"/>
</dbReference>
<dbReference type="AlphaFoldDB" id="A0A7W8AK49"/>
<reference evidence="3 4" key="1">
    <citation type="submission" date="2020-08" db="EMBL/GenBank/DDBJ databases">
        <title>Genomic Encyclopedia of Type Strains, Phase IV (KMG-IV): sequencing the most valuable type-strain genomes for metagenomic binning, comparative biology and taxonomic classification.</title>
        <authorList>
            <person name="Goeker M."/>
        </authorList>
    </citation>
    <scope>NUCLEOTIDE SEQUENCE [LARGE SCALE GENOMIC DNA]</scope>
    <source>
        <strain evidence="3 4">DSM 25620</strain>
    </source>
</reference>
<organism evidence="3 4">
    <name type="scientific">Pseudochrobactrum saccharolyticum</name>
    <dbReference type="NCBI Taxonomy" id="354352"/>
    <lineage>
        <taxon>Bacteria</taxon>
        <taxon>Pseudomonadati</taxon>
        <taxon>Pseudomonadota</taxon>
        <taxon>Alphaproteobacteria</taxon>
        <taxon>Hyphomicrobiales</taxon>
        <taxon>Brucellaceae</taxon>
        <taxon>Pseudochrobactrum</taxon>
    </lineage>
</organism>
<name>A0A7W8AK49_9HYPH</name>
<dbReference type="SUPFAM" id="SSF52200">
    <property type="entry name" value="Toll/Interleukin receptor TIR domain"/>
    <property type="match status" value="1"/>
</dbReference>
<dbReference type="InterPro" id="IPR037126">
    <property type="entry name" value="PdaC/RsiV-like_sf"/>
</dbReference>
<proteinExistence type="predicted"/>
<dbReference type="Gene3D" id="3.30.565.40">
    <property type="entry name" value="Fervidobacterium nodosum Rt17-B1 like"/>
    <property type="match status" value="1"/>
</dbReference>
<evidence type="ECO:0000313" key="4">
    <source>
        <dbReference type="Proteomes" id="UP000531231"/>
    </source>
</evidence>
<evidence type="ECO:0000259" key="1">
    <source>
        <dbReference type="Pfam" id="PF11738"/>
    </source>
</evidence>
<dbReference type="InterPro" id="IPR000157">
    <property type="entry name" value="TIR_dom"/>
</dbReference>